<dbReference type="InterPro" id="IPR038305">
    <property type="entry name" value="HeLo_sf"/>
</dbReference>
<proteinExistence type="predicted"/>
<organism evidence="3 4">
    <name type="scientific">Trichoderma gamsii</name>
    <dbReference type="NCBI Taxonomy" id="398673"/>
    <lineage>
        <taxon>Eukaryota</taxon>
        <taxon>Fungi</taxon>
        <taxon>Dikarya</taxon>
        <taxon>Ascomycota</taxon>
        <taxon>Pezizomycotina</taxon>
        <taxon>Sordariomycetes</taxon>
        <taxon>Hypocreomycetidae</taxon>
        <taxon>Hypocreales</taxon>
        <taxon>Hypocreaceae</taxon>
        <taxon>Trichoderma</taxon>
    </lineage>
</organism>
<gene>
    <name evidence="3" type="ORF">TGAMA5MH_03539</name>
</gene>
<accession>A0A2K0TGU6</accession>
<keyword evidence="2" id="KW-0812">Transmembrane</keyword>
<keyword evidence="2" id="KW-1133">Transmembrane helix</keyword>
<dbReference type="Proteomes" id="UP000236546">
    <property type="component" value="Unassembled WGS sequence"/>
</dbReference>
<dbReference type="PANTHER" id="PTHR37542">
    <property type="entry name" value="HELO DOMAIN-CONTAINING PROTEIN-RELATED"/>
    <property type="match status" value="1"/>
</dbReference>
<evidence type="ECO:0000256" key="1">
    <source>
        <dbReference type="SAM" id="MobiDB-lite"/>
    </source>
</evidence>
<dbReference type="OrthoDB" id="1911848at2759"/>
<comment type="caution">
    <text evidence="3">The sequence shown here is derived from an EMBL/GenBank/DDBJ whole genome shotgun (WGS) entry which is preliminary data.</text>
</comment>
<dbReference type="InterPro" id="IPR011009">
    <property type="entry name" value="Kinase-like_dom_sf"/>
</dbReference>
<evidence type="ECO:0000313" key="3">
    <source>
        <dbReference type="EMBL" id="PNP44730.1"/>
    </source>
</evidence>
<reference evidence="3 4" key="1">
    <citation type="submission" date="2017-02" db="EMBL/GenBank/DDBJ databases">
        <title>Genomes of Trichoderma spp. with biocontrol activity.</title>
        <authorList>
            <person name="Gardiner D."/>
            <person name="Kazan K."/>
            <person name="Vos C."/>
            <person name="Harvey P."/>
        </authorList>
    </citation>
    <scope>NUCLEOTIDE SEQUENCE [LARGE SCALE GENOMIC DNA]</scope>
    <source>
        <strain evidence="3 4">A5MH</strain>
    </source>
</reference>
<dbReference type="AlphaFoldDB" id="A0A2K0TGU6"/>
<feature type="region of interest" description="Disordered" evidence="1">
    <location>
        <begin position="89"/>
        <end position="108"/>
    </location>
</feature>
<dbReference type="EMBL" id="MTYH01000028">
    <property type="protein sequence ID" value="PNP44730.1"/>
    <property type="molecule type" value="Genomic_DNA"/>
</dbReference>
<dbReference type="PANTHER" id="PTHR37542:SF3">
    <property type="entry name" value="PRION-INHIBITION AND PROPAGATION HELO DOMAIN-CONTAINING PROTEIN"/>
    <property type="match status" value="1"/>
</dbReference>
<dbReference type="SUPFAM" id="SSF56112">
    <property type="entry name" value="Protein kinase-like (PK-like)"/>
    <property type="match status" value="1"/>
</dbReference>
<name>A0A2K0TGU6_9HYPO</name>
<feature type="transmembrane region" description="Helical" evidence="2">
    <location>
        <begin position="6"/>
        <end position="24"/>
    </location>
</feature>
<keyword evidence="2" id="KW-0472">Membrane</keyword>
<sequence length="551" mass="61572">MEPVSFAVGVIPLVGLFTTFFEIYGTIRTLKDMGDDFKQEQKRLQLESERVRYIKEKYDLGLFDEESKRLLDMVLNLLNAQMAEINHLVSRHSNEPRETTSAASGSTGGKRRWVLNRMRWAAGDKEDLDRMLDKLHFTINTLYSFGTSEAERTRNSFLLRTYALRTPDLAVTMDLDQYPGIAKAARVKQLLQASLNSSPLASHADALSRKITVTSIQWHKQGGLSQAMDSPWATGLHGARNIVVEWRGPFMGGMALPTAAQRLNQLCELLRAMQEAKREQDMDRLLTEGAPYIDVNFAQLQCIGWTLASELSLTRIGLAFQYPPGQHGAPPTSLRDRISASRRLNVPVPPLDQRFALALGVTSAVANIISVGWAHRAVRSENMLSFGVGSDVMSKLYLVGFTYARPDDESSFEFSDLPQGRDWAFYRPPTITNAKSDIFDDDEGDNASILTSESSATVGSAAHDIYGLGIVLLEIGHWTIAQKMSKSKGIINDVRTFQQQELPVQVEKLAARCGTIYRDVVRQCLDPTNWRQEIVIDNLASILQSLRLCRA</sequence>
<evidence type="ECO:0000313" key="4">
    <source>
        <dbReference type="Proteomes" id="UP000236546"/>
    </source>
</evidence>
<evidence type="ECO:0000256" key="2">
    <source>
        <dbReference type="SAM" id="Phobius"/>
    </source>
</evidence>
<protein>
    <submittedName>
        <fullName evidence="3">Uncharacterized protein</fullName>
    </submittedName>
</protein>
<dbReference type="Gene3D" id="1.20.120.1020">
    <property type="entry name" value="Prion-inhibition and propagation, HeLo domain"/>
    <property type="match status" value="1"/>
</dbReference>
<dbReference type="Gene3D" id="1.10.510.10">
    <property type="entry name" value="Transferase(Phosphotransferase) domain 1"/>
    <property type="match status" value="1"/>
</dbReference>